<keyword evidence="2" id="KW-1133">Transmembrane helix</keyword>
<feature type="compositionally biased region" description="Polar residues" evidence="1">
    <location>
        <begin position="91"/>
        <end position="110"/>
    </location>
</feature>
<feature type="domain" description="RGS" evidence="3">
    <location>
        <begin position="168"/>
        <end position="244"/>
    </location>
</feature>
<dbReference type="AlphaFoldDB" id="A0A168QFU9"/>
<dbReference type="InterPro" id="IPR036305">
    <property type="entry name" value="RGS_sf"/>
</dbReference>
<gene>
    <name evidence="4" type="primary">ABSGL_10463.1 scaffold 12026</name>
</gene>
<evidence type="ECO:0000256" key="1">
    <source>
        <dbReference type="SAM" id="MobiDB-lite"/>
    </source>
</evidence>
<dbReference type="OMA" id="RYKVFMN"/>
<dbReference type="Proteomes" id="UP000078561">
    <property type="component" value="Unassembled WGS sequence"/>
</dbReference>
<evidence type="ECO:0000256" key="2">
    <source>
        <dbReference type="SAM" id="Phobius"/>
    </source>
</evidence>
<dbReference type="InterPro" id="IPR016137">
    <property type="entry name" value="RGS"/>
</dbReference>
<dbReference type="OrthoDB" id="5876363at2759"/>
<evidence type="ECO:0000313" key="5">
    <source>
        <dbReference type="Proteomes" id="UP000078561"/>
    </source>
</evidence>
<feature type="region of interest" description="Disordered" evidence="1">
    <location>
        <begin position="88"/>
        <end position="110"/>
    </location>
</feature>
<feature type="transmembrane region" description="Helical" evidence="2">
    <location>
        <begin position="255"/>
        <end position="278"/>
    </location>
</feature>
<proteinExistence type="predicted"/>
<dbReference type="SUPFAM" id="SSF48097">
    <property type="entry name" value="Regulator of G-protein signaling, RGS"/>
    <property type="match status" value="1"/>
</dbReference>
<sequence length="308" mass="35846">MEKITHYHTDSHEFSLTTPTREHIIHLLDQLPTLDEVLQRQSRPPVCLYNYYIVLRDRLHMETLLDFWLDVQQAEVLYRRYLKQQAKKQNSKTNINKSVRRSSPQSPIESISATSFASQPEMLTHMLLMQPKPFSAPKRSTTITKSITTTSSSSSSSLQSSSPHHYPAQSEMVDTNERIYYRYIVPHAEKELIQLPAALRDKIIHAFNTNTPLDDPKVFQNAKRYVHILLQSSFTLFIRYKVFMNLTLPQQLLRLAAGLFFLLVGFSLEFSLIFLNMVPWSLRLWVSPHHKKEGRVKRAGFELFILCA</sequence>
<evidence type="ECO:0000259" key="3">
    <source>
        <dbReference type="Pfam" id="PF00615"/>
    </source>
</evidence>
<name>A0A168QFU9_ABSGL</name>
<organism evidence="4">
    <name type="scientific">Absidia glauca</name>
    <name type="common">Pin mould</name>
    <dbReference type="NCBI Taxonomy" id="4829"/>
    <lineage>
        <taxon>Eukaryota</taxon>
        <taxon>Fungi</taxon>
        <taxon>Fungi incertae sedis</taxon>
        <taxon>Mucoromycota</taxon>
        <taxon>Mucoromycotina</taxon>
        <taxon>Mucoromycetes</taxon>
        <taxon>Mucorales</taxon>
        <taxon>Cunninghamellaceae</taxon>
        <taxon>Absidia</taxon>
    </lineage>
</organism>
<dbReference type="InterPro" id="IPR044926">
    <property type="entry name" value="RGS_subdomain_2"/>
</dbReference>
<dbReference type="GO" id="GO:0005886">
    <property type="term" value="C:plasma membrane"/>
    <property type="evidence" value="ECO:0007669"/>
    <property type="project" value="TreeGrafter"/>
</dbReference>
<dbReference type="Pfam" id="PF00615">
    <property type="entry name" value="RGS"/>
    <property type="match status" value="1"/>
</dbReference>
<feature type="compositionally biased region" description="Low complexity" evidence="1">
    <location>
        <begin position="140"/>
        <end position="162"/>
    </location>
</feature>
<dbReference type="InParanoid" id="A0A168QFU9"/>
<dbReference type="Gene3D" id="1.10.167.10">
    <property type="entry name" value="Regulator of G-protein Signalling 4, domain 2"/>
    <property type="match status" value="1"/>
</dbReference>
<reference evidence="4" key="1">
    <citation type="submission" date="2016-04" db="EMBL/GenBank/DDBJ databases">
        <authorList>
            <person name="Evans L.H."/>
            <person name="Alamgir A."/>
            <person name="Owens N."/>
            <person name="Weber N.D."/>
            <person name="Virtaneva K."/>
            <person name="Barbian K."/>
            <person name="Babar A."/>
            <person name="Rosenke K."/>
        </authorList>
    </citation>
    <scope>NUCLEOTIDE SEQUENCE [LARGE SCALE GENOMIC DNA]</scope>
    <source>
        <strain evidence="4">CBS 101.48</strain>
    </source>
</reference>
<dbReference type="EMBL" id="LT554414">
    <property type="protein sequence ID" value="SAM04597.1"/>
    <property type="molecule type" value="Genomic_DNA"/>
</dbReference>
<dbReference type="PANTHER" id="PTHR13155:SF1">
    <property type="entry name" value="A-KINASE ANCHOR PROTEIN 10, MITOCHONDRIAL"/>
    <property type="match status" value="1"/>
</dbReference>
<protein>
    <recommendedName>
        <fullName evidence="3">RGS domain-containing protein</fullName>
    </recommendedName>
</protein>
<keyword evidence="2" id="KW-0812">Transmembrane</keyword>
<dbReference type="InterPro" id="IPR052246">
    <property type="entry name" value="Cell_Polariz_PKAAnc"/>
</dbReference>
<keyword evidence="5" id="KW-1185">Reference proteome</keyword>
<accession>A0A168QFU9</accession>
<keyword evidence="2" id="KW-0472">Membrane</keyword>
<feature type="region of interest" description="Disordered" evidence="1">
    <location>
        <begin position="134"/>
        <end position="170"/>
    </location>
</feature>
<dbReference type="PANTHER" id="PTHR13155">
    <property type="entry name" value="A-KINASE ANCHOR PROTEINS"/>
    <property type="match status" value="1"/>
</dbReference>
<dbReference type="GO" id="GO:0008104">
    <property type="term" value="P:intracellular protein localization"/>
    <property type="evidence" value="ECO:0007669"/>
    <property type="project" value="TreeGrafter"/>
</dbReference>
<evidence type="ECO:0000313" key="4">
    <source>
        <dbReference type="EMBL" id="SAM04597.1"/>
    </source>
</evidence>